<dbReference type="CDD" id="cd03213">
    <property type="entry name" value="ABCG_EPDR"/>
    <property type="match status" value="1"/>
</dbReference>
<evidence type="ECO:0000313" key="11">
    <source>
        <dbReference type="EMBL" id="KAG8378677.1"/>
    </source>
</evidence>
<keyword evidence="6 9" id="KW-1133">Transmembrane helix</keyword>
<organism evidence="11 12">
    <name type="scientific">Buddleja alternifolia</name>
    <dbReference type="NCBI Taxonomy" id="168488"/>
    <lineage>
        <taxon>Eukaryota</taxon>
        <taxon>Viridiplantae</taxon>
        <taxon>Streptophyta</taxon>
        <taxon>Embryophyta</taxon>
        <taxon>Tracheophyta</taxon>
        <taxon>Spermatophyta</taxon>
        <taxon>Magnoliopsida</taxon>
        <taxon>eudicotyledons</taxon>
        <taxon>Gunneridae</taxon>
        <taxon>Pentapetalae</taxon>
        <taxon>asterids</taxon>
        <taxon>lamiids</taxon>
        <taxon>Lamiales</taxon>
        <taxon>Scrophulariaceae</taxon>
        <taxon>Buddlejeae</taxon>
        <taxon>Buddleja</taxon>
    </lineage>
</organism>
<evidence type="ECO:0000256" key="6">
    <source>
        <dbReference type="ARBA" id="ARBA00022989"/>
    </source>
</evidence>
<evidence type="ECO:0000256" key="8">
    <source>
        <dbReference type="SAM" id="MobiDB-lite"/>
    </source>
</evidence>
<dbReference type="Pfam" id="PF01061">
    <property type="entry name" value="ABC2_membrane"/>
    <property type="match status" value="1"/>
</dbReference>
<protein>
    <recommendedName>
        <fullName evidence="10">ABC transporter domain-containing protein</fullName>
    </recommendedName>
</protein>
<dbReference type="PANTHER" id="PTHR48041:SF73">
    <property type="entry name" value="ABC TRANSPORTER G FAMILY MEMBER STR"/>
    <property type="match status" value="1"/>
</dbReference>
<accession>A0AAV6XF60</accession>
<dbReference type="GO" id="GO:0140359">
    <property type="term" value="F:ABC-type transporter activity"/>
    <property type="evidence" value="ECO:0007669"/>
    <property type="project" value="InterPro"/>
</dbReference>
<dbReference type="GO" id="GO:0005524">
    <property type="term" value="F:ATP binding"/>
    <property type="evidence" value="ECO:0007669"/>
    <property type="project" value="UniProtKB-KW"/>
</dbReference>
<dbReference type="PROSITE" id="PS00211">
    <property type="entry name" value="ABC_TRANSPORTER_1"/>
    <property type="match status" value="1"/>
</dbReference>
<keyword evidence="4" id="KW-0547">Nucleotide-binding</keyword>
<dbReference type="InterPro" id="IPR013525">
    <property type="entry name" value="ABC2_TM"/>
</dbReference>
<feature type="compositionally biased region" description="Low complexity" evidence="8">
    <location>
        <begin position="440"/>
        <end position="460"/>
    </location>
</feature>
<evidence type="ECO:0000256" key="7">
    <source>
        <dbReference type="ARBA" id="ARBA00023136"/>
    </source>
</evidence>
<evidence type="ECO:0000256" key="2">
    <source>
        <dbReference type="ARBA" id="ARBA00022448"/>
    </source>
</evidence>
<dbReference type="GO" id="GO:0016887">
    <property type="term" value="F:ATP hydrolysis activity"/>
    <property type="evidence" value="ECO:0007669"/>
    <property type="project" value="InterPro"/>
</dbReference>
<feature type="transmembrane region" description="Helical" evidence="9">
    <location>
        <begin position="641"/>
        <end position="663"/>
    </location>
</feature>
<dbReference type="GO" id="GO:0016020">
    <property type="term" value="C:membrane"/>
    <property type="evidence" value="ECO:0007669"/>
    <property type="project" value="UniProtKB-SubCell"/>
</dbReference>
<evidence type="ECO:0000256" key="5">
    <source>
        <dbReference type="ARBA" id="ARBA00022840"/>
    </source>
</evidence>
<sequence length="808" mass="91397">MARFTRRDTNRSLETLLDLDKTNKNMARQLTRKLIPGHGLEFKNLSYSVLKKQKKDGVWITKETYLLNDISGQAMRGEIMAIMGPSGAGKSTFLDALAGRIAQGSLEGSVRIDGKQVTTSYMKMISSYVMQDDQLFPMLTVFETFMFAAEVRLPPSISTAEKKKRVVELLDQLGLTSAMHTYIGNEGKRGVSGGERRRVSIGTDIIHKPSLLFLDEPTSGLDSTSAYSVVEKVKDIARGGSIVLMTIHQPSFRIQMLLDRVTVLARGRLIYMGSPTALPLYLSGFQRPVPDGENSIEYLLDVIKEYDESTIGLDPLILYQRDGIKPDQVAMTPVRKTPRVHKTPVAKSPWSKHISLRSSQFSNGNMTPRAESAQFDYSNNDNDDDDFDASLERKSKVANTPMSMHSGVYNPRLASHFYKDFSVWIYQGVKGTPRRPPTWTPARTPGQTPGSSSRSHISARYSHRVPPRPKTPSVVFNPTSDQYEPSYEEFDIAEEVLDEPEHRHKFANPWLREVAVLSWRTTLNVIRTPELFLSREIVLTVMALVLSSLFKHLDKQDFKTINRLLNFYIFAICLVFFSSNDAVPTFIEERFIFIRETSHNAYRASSYVISSLIVYLPFFAIQGFTFAAITQYILHLHGSIISFWLILYASLITTNAYVMLVSAMVPSYITGYAVVIATTALFFLTCGFFLKSSQIPIYWKWLNYISAIKYPFEALLINEFKGGRCYKGIPQELSPGPLGDIRISKLHNTSSTATDPNCMLIGEDVLFTMGIHSIESIWIDIGILLAWGVLYRLFFYVVIRFYSKNERK</sequence>
<dbReference type="InterPro" id="IPR027417">
    <property type="entry name" value="P-loop_NTPase"/>
</dbReference>
<feature type="transmembrane region" description="Helical" evidence="9">
    <location>
        <begin position="669"/>
        <end position="690"/>
    </location>
</feature>
<comment type="caution">
    <text evidence="11">The sequence shown here is derived from an EMBL/GenBank/DDBJ whole genome shotgun (WGS) entry which is preliminary data.</text>
</comment>
<evidence type="ECO:0000256" key="1">
    <source>
        <dbReference type="ARBA" id="ARBA00004141"/>
    </source>
</evidence>
<feature type="region of interest" description="Disordered" evidence="8">
    <location>
        <begin position="433"/>
        <end position="477"/>
    </location>
</feature>
<evidence type="ECO:0000256" key="3">
    <source>
        <dbReference type="ARBA" id="ARBA00022692"/>
    </source>
</evidence>
<keyword evidence="5" id="KW-0067">ATP-binding</keyword>
<feature type="transmembrane region" description="Helical" evidence="9">
    <location>
        <begin position="532"/>
        <end position="553"/>
    </location>
</feature>
<dbReference type="AlphaFoldDB" id="A0AAV6XF60"/>
<reference evidence="11" key="1">
    <citation type="submission" date="2019-10" db="EMBL/GenBank/DDBJ databases">
        <authorList>
            <person name="Zhang R."/>
            <person name="Pan Y."/>
            <person name="Wang J."/>
            <person name="Ma R."/>
            <person name="Yu S."/>
        </authorList>
    </citation>
    <scope>NUCLEOTIDE SEQUENCE</scope>
    <source>
        <strain evidence="11">LA-IB0</strain>
        <tissue evidence="11">Leaf</tissue>
    </source>
</reference>
<dbReference type="FunFam" id="3.40.50.300:FF:000530">
    <property type="entry name" value="ABC transporter G family member 6"/>
    <property type="match status" value="1"/>
</dbReference>
<dbReference type="InterPro" id="IPR017871">
    <property type="entry name" value="ABC_transporter-like_CS"/>
</dbReference>
<name>A0AAV6XF60_9LAMI</name>
<dbReference type="Proteomes" id="UP000826271">
    <property type="component" value="Unassembled WGS sequence"/>
</dbReference>
<dbReference type="PANTHER" id="PTHR48041">
    <property type="entry name" value="ABC TRANSPORTER G FAMILY MEMBER 28"/>
    <property type="match status" value="1"/>
</dbReference>
<evidence type="ECO:0000256" key="4">
    <source>
        <dbReference type="ARBA" id="ARBA00022741"/>
    </source>
</evidence>
<gene>
    <name evidence="11" type="ORF">BUALT_Bualt07G0010200</name>
</gene>
<dbReference type="InterPro" id="IPR003439">
    <property type="entry name" value="ABC_transporter-like_ATP-bd"/>
</dbReference>
<dbReference type="Gene3D" id="3.40.50.300">
    <property type="entry name" value="P-loop containing nucleotide triphosphate hydrolases"/>
    <property type="match status" value="1"/>
</dbReference>
<dbReference type="PROSITE" id="PS50893">
    <property type="entry name" value="ABC_TRANSPORTER_2"/>
    <property type="match status" value="1"/>
</dbReference>
<feature type="domain" description="ABC transporter" evidence="10">
    <location>
        <begin position="40"/>
        <end position="291"/>
    </location>
</feature>
<keyword evidence="3 9" id="KW-0812">Transmembrane</keyword>
<evidence type="ECO:0000256" key="9">
    <source>
        <dbReference type="SAM" id="Phobius"/>
    </source>
</evidence>
<dbReference type="SUPFAM" id="SSF52540">
    <property type="entry name" value="P-loop containing nucleoside triphosphate hydrolases"/>
    <property type="match status" value="1"/>
</dbReference>
<keyword evidence="12" id="KW-1185">Reference proteome</keyword>
<dbReference type="EMBL" id="WHWC01000007">
    <property type="protein sequence ID" value="KAG8378677.1"/>
    <property type="molecule type" value="Genomic_DNA"/>
</dbReference>
<dbReference type="InterPro" id="IPR003593">
    <property type="entry name" value="AAA+_ATPase"/>
</dbReference>
<keyword evidence="2" id="KW-0813">Transport</keyword>
<dbReference type="SMART" id="SM00382">
    <property type="entry name" value="AAA"/>
    <property type="match status" value="1"/>
</dbReference>
<feature type="transmembrane region" description="Helical" evidence="9">
    <location>
        <begin position="565"/>
        <end position="587"/>
    </location>
</feature>
<dbReference type="Pfam" id="PF00005">
    <property type="entry name" value="ABC_tran"/>
    <property type="match status" value="1"/>
</dbReference>
<feature type="region of interest" description="Disordered" evidence="8">
    <location>
        <begin position="358"/>
        <end position="388"/>
    </location>
</feature>
<comment type="subcellular location">
    <subcellularLocation>
        <location evidence="1">Membrane</location>
        <topology evidence="1">Multi-pass membrane protein</topology>
    </subcellularLocation>
</comment>
<feature type="transmembrane region" description="Helical" evidence="9">
    <location>
        <begin position="607"/>
        <end position="629"/>
    </location>
</feature>
<keyword evidence="7 9" id="KW-0472">Membrane</keyword>
<evidence type="ECO:0000259" key="10">
    <source>
        <dbReference type="PROSITE" id="PS50893"/>
    </source>
</evidence>
<evidence type="ECO:0000313" key="12">
    <source>
        <dbReference type="Proteomes" id="UP000826271"/>
    </source>
</evidence>
<proteinExistence type="predicted"/>
<feature type="transmembrane region" description="Helical" evidence="9">
    <location>
        <begin position="777"/>
        <end position="799"/>
    </location>
</feature>
<dbReference type="InterPro" id="IPR050352">
    <property type="entry name" value="ABCG_transporters"/>
</dbReference>